<reference evidence="7" key="1">
    <citation type="submission" date="2021-01" db="EMBL/GenBank/DDBJ databases">
        <authorList>
            <person name="Corre E."/>
            <person name="Pelletier E."/>
            <person name="Niang G."/>
            <person name="Scheremetjew M."/>
            <person name="Finn R."/>
            <person name="Kale V."/>
            <person name="Holt S."/>
            <person name="Cochrane G."/>
            <person name="Meng A."/>
            <person name="Brown T."/>
            <person name="Cohen L."/>
        </authorList>
    </citation>
    <scope>NUCLEOTIDE SEQUENCE</scope>
    <source>
        <strain evidence="7">Clade-D-RCC2572</strain>
    </source>
</reference>
<evidence type="ECO:0000256" key="4">
    <source>
        <dbReference type="ARBA" id="ARBA00022989"/>
    </source>
</evidence>
<dbReference type="InterPro" id="IPR013517">
    <property type="entry name" value="FG-GAP"/>
</dbReference>
<keyword evidence="4" id="KW-1133">Transmembrane helix</keyword>
<organism evidence="7">
    <name type="scientific">Ostreococcus mediterraneus</name>
    <dbReference type="NCBI Taxonomy" id="1486918"/>
    <lineage>
        <taxon>Eukaryota</taxon>
        <taxon>Viridiplantae</taxon>
        <taxon>Chlorophyta</taxon>
        <taxon>Mamiellophyceae</taxon>
        <taxon>Mamiellales</taxon>
        <taxon>Bathycoccaceae</taxon>
        <taxon>Ostreococcus</taxon>
    </lineage>
</organism>
<dbReference type="PANTHER" id="PTHR21419:SF23">
    <property type="entry name" value="PROTEIN DEFECTIVE IN EXINE FORMATION 1"/>
    <property type="match status" value="1"/>
</dbReference>
<evidence type="ECO:0000313" key="7">
    <source>
        <dbReference type="EMBL" id="CAD8588550.1"/>
    </source>
</evidence>
<keyword evidence="2" id="KW-0812">Transmembrane</keyword>
<gene>
    <name evidence="7" type="ORF">OMED0929_LOCUS7027</name>
</gene>
<dbReference type="Pfam" id="PF23722">
    <property type="entry name" value="Beta-sand_DEX1"/>
    <property type="match status" value="1"/>
</dbReference>
<dbReference type="AlphaFoldDB" id="A0A7S0KRN8"/>
<dbReference type="Gene3D" id="2.130.10.10">
    <property type="entry name" value="YVTN repeat-like/Quinoprotein amine dehydrogenase"/>
    <property type="match status" value="1"/>
</dbReference>
<dbReference type="InterPro" id="IPR056376">
    <property type="entry name" value="DEX1_C"/>
</dbReference>
<dbReference type="SUPFAM" id="SSF69318">
    <property type="entry name" value="Integrin alpha N-terminal domain"/>
    <property type="match status" value="1"/>
</dbReference>
<dbReference type="Pfam" id="PF13517">
    <property type="entry name" value="FG-GAP_3"/>
    <property type="match status" value="1"/>
</dbReference>
<dbReference type="EMBL" id="HBEW01008330">
    <property type="protein sequence ID" value="CAD8588550.1"/>
    <property type="molecule type" value="Transcribed_RNA"/>
</dbReference>
<dbReference type="InterPro" id="IPR028994">
    <property type="entry name" value="Integrin_alpha_N"/>
</dbReference>
<feature type="domain" description="DEX1 C-terminal" evidence="6">
    <location>
        <begin position="595"/>
        <end position="697"/>
    </location>
</feature>
<dbReference type="GO" id="GO:0016020">
    <property type="term" value="C:membrane"/>
    <property type="evidence" value="ECO:0007669"/>
    <property type="project" value="UniProtKB-SubCell"/>
</dbReference>
<dbReference type="Pfam" id="PF01839">
    <property type="entry name" value="FG-GAP"/>
    <property type="match status" value="1"/>
</dbReference>
<dbReference type="PANTHER" id="PTHR21419">
    <property type="match status" value="1"/>
</dbReference>
<keyword evidence="3" id="KW-0732">Signal</keyword>
<keyword evidence="5" id="KW-0472">Membrane</keyword>
<proteinExistence type="predicted"/>
<accession>A0A7S0KRN8</accession>
<evidence type="ECO:0000256" key="1">
    <source>
        <dbReference type="ARBA" id="ARBA00004167"/>
    </source>
</evidence>
<dbReference type="InterPro" id="IPR015943">
    <property type="entry name" value="WD40/YVTN_repeat-like_dom_sf"/>
</dbReference>
<evidence type="ECO:0000256" key="5">
    <source>
        <dbReference type="ARBA" id="ARBA00023136"/>
    </source>
</evidence>
<evidence type="ECO:0000256" key="3">
    <source>
        <dbReference type="ARBA" id="ARBA00022729"/>
    </source>
</evidence>
<dbReference type="InterPro" id="IPR045232">
    <property type="entry name" value="FAM234"/>
</dbReference>
<sequence>MREASSGARAREAWRGWRAIVSSRGDAWRARVRSGGACKPRMIQLLSVLVLMLMLINPGGFGADAATAAKASTNTDTNAHANDPFDALPSCGTNVRKMWTSATHAAVYATPDVSDARFDGERAVTVITTSGRVRAYDGSSGDVLDWSFAGRRIARAARGGVVRVGARRVAVALDGVAMAFNLNDDGSDDGGEHVVGQIPPQMIRRDAFVAREGEIDAHHAEHLTRAPNARRLLEEEPQPTEANEASLEDILVRDDVDVDATGSARLDSEHRDDAERYALETRVLSAPAVGDVDGDGFVEIVVAASYYYAPSSQYLATGVVILDGVTLAVKKSFDLDRVQMVRSRESTKVYAPPTLADVDGDGTLDVIVGTTAGNVHVISGVNGAPARGWPQTVSSIEAQVVAVDVDADGDVDLIACDTRGRVVAFSASGEQLWTRDLHSKIAVAASVGDIDGDGALEVVVGTLSGAVHVLRGKDGALASSASPAYIASDKILAPIVLSRIRPGMKDASVLDIVIATHDGVVHIIDGKGRCRDIIEVDGEVYAAPVVGDVTGAGTVDIIVATMSGHVHAFQSIGSSFEPALRTTTDHVALKNWFSVTVTDREYRDVRGSTMDVRYEIVDRRFLNHVKVKRSSLAPYEVDITVTSAHGKSDTTRVSHPRPGKHTTRVAVPLTKTRGEIRVSVRDGMYVVVDDAVSVSFHEYFDVALKWLVALPFLLASTTIIRYANKDALERDVFGSASIPHFAFGGKHA</sequence>
<name>A0A7S0KRN8_9CHLO</name>
<evidence type="ECO:0000259" key="6">
    <source>
        <dbReference type="Pfam" id="PF23722"/>
    </source>
</evidence>
<comment type="subcellular location">
    <subcellularLocation>
        <location evidence="1">Membrane</location>
        <topology evidence="1">Single-pass membrane protein</topology>
    </subcellularLocation>
</comment>
<evidence type="ECO:0000256" key="2">
    <source>
        <dbReference type="ARBA" id="ARBA00022692"/>
    </source>
</evidence>
<protein>
    <recommendedName>
        <fullName evidence="6">DEX1 C-terminal domain-containing protein</fullName>
    </recommendedName>
</protein>